<name>A0AAD5CI71_AMBAR</name>
<organism evidence="2 3">
    <name type="scientific">Ambrosia artemisiifolia</name>
    <name type="common">Common ragweed</name>
    <dbReference type="NCBI Taxonomy" id="4212"/>
    <lineage>
        <taxon>Eukaryota</taxon>
        <taxon>Viridiplantae</taxon>
        <taxon>Streptophyta</taxon>
        <taxon>Embryophyta</taxon>
        <taxon>Tracheophyta</taxon>
        <taxon>Spermatophyta</taxon>
        <taxon>Magnoliopsida</taxon>
        <taxon>eudicotyledons</taxon>
        <taxon>Gunneridae</taxon>
        <taxon>Pentapetalae</taxon>
        <taxon>asterids</taxon>
        <taxon>campanulids</taxon>
        <taxon>Asterales</taxon>
        <taxon>Asteraceae</taxon>
        <taxon>Asteroideae</taxon>
        <taxon>Heliantheae alliance</taxon>
        <taxon>Heliantheae</taxon>
        <taxon>Ambrosia</taxon>
    </lineage>
</organism>
<keyword evidence="3" id="KW-1185">Reference proteome</keyword>
<evidence type="ECO:0000256" key="1">
    <source>
        <dbReference type="SAM" id="Phobius"/>
    </source>
</evidence>
<keyword evidence="1" id="KW-0472">Membrane</keyword>
<dbReference type="EMBL" id="JAMZMK010008144">
    <property type="protein sequence ID" value="KAI7741705.1"/>
    <property type="molecule type" value="Genomic_DNA"/>
</dbReference>
<accession>A0AAD5CI71</accession>
<feature type="non-terminal residue" evidence="2">
    <location>
        <position position="1"/>
    </location>
</feature>
<proteinExistence type="predicted"/>
<keyword evidence="1" id="KW-0812">Transmembrane</keyword>
<evidence type="ECO:0000313" key="2">
    <source>
        <dbReference type="EMBL" id="KAI7741705.1"/>
    </source>
</evidence>
<comment type="caution">
    <text evidence="2">The sequence shown here is derived from an EMBL/GenBank/DDBJ whole genome shotgun (WGS) entry which is preliminary data.</text>
</comment>
<protein>
    <submittedName>
        <fullName evidence="2">Uncharacterized protein</fullName>
    </submittedName>
</protein>
<sequence length="68" mass="7864">NAGRGQKYAVAMFCRVIYTSCLFITYALYSNLSRFETKAKEVWQLVDNMVQLGKATQLMRPRKKLVTL</sequence>
<evidence type="ECO:0000313" key="3">
    <source>
        <dbReference type="Proteomes" id="UP001206925"/>
    </source>
</evidence>
<reference evidence="2" key="1">
    <citation type="submission" date="2022-06" db="EMBL/GenBank/DDBJ databases">
        <title>Uncovering the hologenomic basis of an extraordinary plant invasion.</title>
        <authorList>
            <person name="Bieker V.C."/>
            <person name="Martin M.D."/>
            <person name="Gilbert T."/>
            <person name="Hodgins K."/>
            <person name="Battlay P."/>
            <person name="Petersen B."/>
            <person name="Wilson J."/>
        </authorList>
    </citation>
    <scope>NUCLEOTIDE SEQUENCE</scope>
    <source>
        <strain evidence="2">AA19_3_7</strain>
        <tissue evidence="2">Leaf</tissue>
    </source>
</reference>
<feature type="transmembrane region" description="Helical" evidence="1">
    <location>
        <begin position="12"/>
        <end position="29"/>
    </location>
</feature>
<gene>
    <name evidence="2" type="ORF">M8C21_026505</name>
</gene>
<dbReference type="Proteomes" id="UP001206925">
    <property type="component" value="Unassembled WGS sequence"/>
</dbReference>
<dbReference type="AlphaFoldDB" id="A0AAD5CI71"/>
<keyword evidence="1" id="KW-1133">Transmembrane helix</keyword>